<organism evidence="4 5">
    <name type="scientific">Actinokineospora auranticolor</name>
    <dbReference type="NCBI Taxonomy" id="155976"/>
    <lineage>
        <taxon>Bacteria</taxon>
        <taxon>Bacillati</taxon>
        <taxon>Actinomycetota</taxon>
        <taxon>Actinomycetes</taxon>
        <taxon>Pseudonocardiales</taxon>
        <taxon>Pseudonocardiaceae</taxon>
        <taxon>Actinokineospora</taxon>
    </lineage>
</organism>
<dbReference type="Gene3D" id="3.40.50.720">
    <property type="entry name" value="NAD(P)-binding Rossmann-like Domain"/>
    <property type="match status" value="1"/>
</dbReference>
<dbReference type="EMBL" id="PTIX01000017">
    <property type="protein sequence ID" value="PPK64812.1"/>
    <property type="molecule type" value="Genomic_DNA"/>
</dbReference>
<dbReference type="PANTHER" id="PTHR44196:SF2">
    <property type="entry name" value="SHORT-CHAIN DEHYDROGENASE-RELATED"/>
    <property type="match status" value="1"/>
</dbReference>
<keyword evidence="5" id="KW-1185">Reference proteome</keyword>
<evidence type="ECO:0008006" key="6">
    <source>
        <dbReference type="Google" id="ProtNLM"/>
    </source>
</evidence>
<dbReference type="GO" id="GO:0016491">
    <property type="term" value="F:oxidoreductase activity"/>
    <property type="evidence" value="ECO:0007669"/>
    <property type="project" value="UniProtKB-KW"/>
</dbReference>
<dbReference type="AlphaFoldDB" id="A0A2S6GHV1"/>
<dbReference type="PRINTS" id="PR00080">
    <property type="entry name" value="SDRFAMILY"/>
</dbReference>
<dbReference type="OrthoDB" id="4690547at2"/>
<reference evidence="4 5" key="1">
    <citation type="submission" date="2018-02" db="EMBL/GenBank/DDBJ databases">
        <title>Genomic Encyclopedia of Archaeal and Bacterial Type Strains, Phase II (KMG-II): from individual species to whole genera.</title>
        <authorList>
            <person name="Goeker M."/>
        </authorList>
    </citation>
    <scope>NUCLEOTIDE SEQUENCE [LARGE SCALE GENOMIC DNA]</scope>
    <source>
        <strain evidence="4 5">YU 961-1</strain>
    </source>
</reference>
<comment type="similarity">
    <text evidence="1 3">Belongs to the short-chain dehydrogenases/reductases (SDR) family.</text>
</comment>
<evidence type="ECO:0000313" key="5">
    <source>
        <dbReference type="Proteomes" id="UP000239203"/>
    </source>
</evidence>
<dbReference type="Proteomes" id="UP000239203">
    <property type="component" value="Unassembled WGS sequence"/>
</dbReference>
<evidence type="ECO:0000313" key="4">
    <source>
        <dbReference type="EMBL" id="PPK64812.1"/>
    </source>
</evidence>
<evidence type="ECO:0000256" key="3">
    <source>
        <dbReference type="RuleBase" id="RU000363"/>
    </source>
</evidence>
<protein>
    <recommendedName>
        <fullName evidence="6">Short-subunit dehydrogenase</fullName>
    </recommendedName>
</protein>
<dbReference type="PIRSF" id="PIRSF000126">
    <property type="entry name" value="11-beta-HSD1"/>
    <property type="match status" value="1"/>
</dbReference>
<sequence>MSTALVTGATSGIGLEFARLLGARGHDLVLVSNEADRLDEVRAELAERYGVGTEALHADLSARADVERVAERARAVDVLVNNAGFGLRKWFLDNERADEERLLDVLCRAVLVVSHAAGRGMRARGRGSIITVASIAGWVAGGTYSAAKSWSIAFSEGLAGELAGTGVTVTVLCPGFVRTQFHRRSGISVDKLPDALWLDPRRVVRDCLADVDRGKVVSVPSRVYKGLSWLARIAPRRFVRSGGKITDHRPPLR</sequence>
<dbReference type="PRINTS" id="PR00081">
    <property type="entry name" value="GDHRDH"/>
</dbReference>
<dbReference type="InterPro" id="IPR036291">
    <property type="entry name" value="NAD(P)-bd_dom_sf"/>
</dbReference>
<name>A0A2S6GHV1_9PSEU</name>
<evidence type="ECO:0000256" key="2">
    <source>
        <dbReference type="ARBA" id="ARBA00023002"/>
    </source>
</evidence>
<accession>A0A2S6GHV1</accession>
<dbReference type="RefSeq" id="WP_104481584.1">
    <property type="nucleotide sequence ID" value="NZ_CP154825.1"/>
</dbReference>
<dbReference type="GO" id="GO:0016020">
    <property type="term" value="C:membrane"/>
    <property type="evidence" value="ECO:0007669"/>
    <property type="project" value="TreeGrafter"/>
</dbReference>
<dbReference type="CDD" id="cd05233">
    <property type="entry name" value="SDR_c"/>
    <property type="match status" value="1"/>
</dbReference>
<gene>
    <name evidence="4" type="ORF">CLV40_11751</name>
</gene>
<keyword evidence="2" id="KW-0560">Oxidoreductase</keyword>
<dbReference type="PANTHER" id="PTHR44196">
    <property type="entry name" value="DEHYDROGENASE/REDUCTASE SDR FAMILY MEMBER 7B"/>
    <property type="match status" value="1"/>
</dbReference>
<evidence type="ECO:0000256" key="1">
    <source>
        <dbReference type="ARBA" id="ARBA00006484"/>
    </source>
</evidence>
<dbReference type="Pfam" id="PF00106">
    <property type="entry name" value="adh_short"/>
    <property type="match status" value="1"/>
</dbReference>
<proteinExistence type="inferred from homology"/>
<dbReference type="InterPro" id="IPR002347">
    <property type="entry name" value="SDR_fam"/>
</dbReference>
<comment type="caution">
    <text evidence="4">The sequence shown here is derived from an EMBL/GenBank/DDBJ whole genome shotgun (WGS) entry which is preliminary data.</text>
</comment>
<dbReference type="SUPFAM" id="SSF51735">
    <property type="entry name" value="NAD(P)-binding Rossmann-fold domains"/>
    <property type="match status" value="1"/>
</dbReference>